<dbReference type="InterPro" id="IPR001424">
    <property type="entry name" value="SOD_Cu_Zn_dom"/>
</dbReference>
<dbReference type="CDD" id="cd00305">
    <property type="entry name" value="Cu-Zn_Superoxide_Dismutase"/>
    <property type="match status" value="1"/>
</dbReference>
<dbReference type="OrthoDB" id="2015551at2759"/>
<feature type="non-terminal residue" evidence="2">
    <location>
        <position position="1"/>
    </location>
</feature>
<dbReference type="InterPro" id="IPR024134">
    <property type="entry name" value="SOD_Cu/Zn_/chaperone"/>
</dbReference>
<dbReference type="Gene3D" id="2.60.40.200">
    <property type="entry name" value="Superoxide dismutase, copper/zinc binding domain"/>
    <property type="match status" value="1"/>
</dbReference>
<keyword evidence="3" id="KW-1185">Reference proteome</keyword>
<dbReference type="InterPro" id="IPR018152">
    <property type="entry name" value="SOD_Cu/Zn_BS"/>
</dbReference>
<gene>
    <name evidence="2" type="primary">SOD1</name>
    <name evidence="2" type="ORF">BGZ65_001263</name>
</gene>
<reference evidence="2" key="1">
    <citation type="journal article" date="2020" name="Fungal Divers.">
        <title>Resolving the Mortierellaceae phylogeny through synthesis of multi-gene phylogenetics and phylogenomics.</title>
        <authorList>
            <person name="Vandepol N."/>
            <person name="Liber J."/>
            <person name="Desiro A."/>
            <person name="Na H."/>
            <person name="Kennedy M."/>
            <person name="Barry K."/>
            <person name="Grigoriev I.V."/>
            <person name="Miller A.N."/>
            <person name="O'Donnell K."/>
            <person name="Stajich J.E."/>
            <person name="Bonito G."/>
        </authorList>
    </citation>
    <scope>NUCLEOTIDE SEQUENCE</scope>
    <source>
        <strain evidence="2">MES-2147</strain>
    </source>
</reference>
<name>A0A9P6LUN2_9FUNG</name>
<dbReference type="Pfam" id="PF00080">
    <property type="entry name" value="Sod_Cu"/>
    <property type="match status" value="1"/>
</dbReference>
<dbReference type="PRINTS" id="PR00068">
    <property type="entry name" value="CUZNDISMTASE"/>
</dbReference>
<comment type="caution">
    <text evidence="2">The sequence shown here is derived from an EMBL/GenBank/DDBJ whole genome shotgun (WGS) entry which is preliminary data.</text>
</comment>
<evidence type="ECO:0000259" key="1">
    <source>
        <dbReference type="Pfam" id="PF00080"/>
    </source>
</evidence>
<dbReference type="GO" id="GO:0034599">
    <property type="term" value="P:cellular response to oxidative stress"/>
    <property type="evidence" value="ECO:0007669"/>
    <property type="project" value="UniProtKB-ARBA"/>
</dbReference>
<dbReference type="GO" id="GO:0006801">
    <property type="term" value="P:superoxide metabolic process"/>
    <property type="evidence" value="ECO:0007669"/>
    <property type="project" value="InterPro"/>
</dbReference>
<dbReference type="PROSITE" id="PS00332">
    <property type="entry name" value="SOD_CU_ZN_2"/>
    <property type="match status" value="1"/>
</dbReference>
<accession>A0A9P6LUN2</accession>
<evidence type="ECO:0000313" key="3">
    <source>
        <dbReference type="Proteomes" id="UP000749646"/>
    </source>
</evidence>
<organism evidence="2 3">
    <name type="scientific">Modicella reniformis</name>
    <dbReference type="NCBI Taxonomy" id="1440133"/>
    <lineage>
        <taxon>Eukaryota</taxon>
        <taxon>Fungi</taxon>
        <taxon>Fungi incertae sedis</taxon>
        <taxon>Mucoromycota</taxon>
        <taxon>Mortierellomycotina</taxon>
        <taxon>Mortierellomycetes</taxon>
        <taxon>Mortierellales</taxon>
        <taxon>Mortierellaceae</taxon>
        <taxon>Modicella</taxon>
    </lineage>
</organism>
<dbReference type="InterPro" id="IPR036423">
    <property type="entry name" value="SOD-like_Cu/Zn_dom_sf"/>
</dbReference>
<dbReference type="GO" id="GO:0005507">
    <property type="term" value="F:copper ion binding"/>
    <property type="evidence" value="ECO:0007669"/>
    <property type="project" value="InterPro"/>
</dbReference>
<feature type="domain" description="Superoxide dismutase copper/zinc binding" evidence="1">
    <location>
        <begin position="1"/>
        <end position="103"/>
    </location>
</feature>
<sequence length="109" mass="11434">EFGDNTNGCVSAGAHYNPYQKAHGTPESENRHVGDLGNIVANDHGVATLDFVDKHNLLKLNGPTSVIGRTIVVHKDEDDLGTGINEDSKKTGNAGDRLACGVIGISNPT</sequence>
<dbReference type="Proteomes" id="UP000749646">
    <property type="component" value="Unassembled WGS sequence"/>
</dbReference>
<dbReference type="PANTHER" id="PTHR10003">
    <property type="entry name" value="SUPEROXIDE DISMUTASE CU-ZN -RELATED"/>
    <property type="match status" value="1"/>
</dbReference>
<dbReference type="SUPFAM" id="SSF49329">
    <property type="entry name" value="Cu,Zn superoxide dismutase-like"/>
    <property type="match status" value="1"/>
</dbReference>
<protein>
    <submittedName>
        <fullName evidence="2">Superoxide dismutase [Cu-Zn]</fullName>
    </submittedName>
</protein>
<evidence type="ECO:0000313" key="2">
    <source>
        <dbReference type="EMBL" id="KAF9942576.1"/>
    </source>
</evidence>
<dbReference type="EMBL" id="JAAAHW010009342">
    <property type="protein sequence ID" value="KAF9942576.1"/>
    <property type="molecule type" value="Genomic_DNA"/>
</dbReference>
<dbReference type="AlphaFoldDB" id="A0A9P6LUN2"/>
<feature type="non-terminal residue" evidence="2">
    <location>
        <position position="109"/>
    </location>
</feature>
<proteinExistence type="predicted"/>